<name>A0A644XMT2_9ZZZZ</name>
<protein>
    <recommendedName>
        <fullName evidence="2">Acyltransferase 3 domain-containing protein</fullName>
    </recommendedName>
</protein>
<gene>
    <name evidence="3" type="ORF">SDC9_63838</name>
</gene>
<dbReference type="InterPro" id="IPR002656">
    <property type="entry name" value="Acyl_transf_3_dom"/>
</dbReference>
<feature type="transmembrane region" description="Helical" evidence="1">
    <location>
        <begin position="51"/>
        <end position="70"/>
    </location>
</feature>
<feature type="transmembrane region" description="Helical" evidence="1">
    <location>
        <begin position="220"/>
        <end position="237"/>
    </location>
</feature>
<feature type="transmembrane region" description="Helical" evidence="1">
    <location>
        <begin position="76"/>
        <end position="98"/>
    </location>
</feature>
<feature type="transmembrane region" description="Helical" evidence="1">
    <location>
        <begin position="283"/>
        <end position="299"/>
    </location>
</feature>
<proteinExistence type="predicted"/>
<feature type="transmembrane region" description="Helical" evidence="1">
    <location>
        <begin position="118"/>
        <end position="135"/>
    </location>
</feature>
<feature type="transmembrane region" description="Helical" evidence="1">
    <location>
        <begin position="197"/>
        <end position="214"/>
    </location>
</feature>
<dbReference type="AlphaFoldDB" id="A0A644XMT2"/>
<keyword evidence="1" id="KW-0812">Transmembrane</keyword>
<accession>A0A644XMT2</accession>
<feature type="transmembrane region" description="Helical" evidence="1">
    <location>
        <begin position="249"/>
        <end position="268"/>
    </location>
</feature>
<dbReference type="Pfam" id="PF01757">
    <property type="entry name" value="Acyl_transf_3"/>
    <property type="match status" value="1"/>
</dbReference>
<keyword evidence="1" id="KW-1133">Transmembrane helix</keyword>
<dbReference type="GO" id="GO:0016747">
    <property type="term" value="F:acyltransferase activity, transferring groups other than amino-acyl groups"/>
    <property type="evidence" value="ECO:0007669"/>
    <property type="project" value="InterPro"/>
</dbReference>
<evidence type="ECO:0000256" key="1">
    <source>
        <dbReference type="SAM" id="Phobius"/>
    </source>
</evidence>
<evidence type="ECO:0000259" key="2">
    <source>
        <dbReference type="Pfam" id="PF01757"/>
    </source>
</evidence>
<keyword evidence="1" id="KW-0472">Membrane</keyword>
<dbReference type="EMBL" id="VSSQ01002799">
    <property type="protein sequence ID" value="MPM17449.1"/>
    <property type="molecule type" value="Genomic_DNA"/>
</dbReference>
<evidence type="ECO:0000313" key="3">
    <source>
        <dbReference type="EMBL" id="MPM17449.1"/>
    </source>
</evidence>
<sequence length="388" mass="43507">MPLIHPNLCGTFLDASTAFLYNSDIMLFGGIHCMNVQPCAPSSGRNYYIDFLRGLAAINIIIIHTAFWSGSEYVPVWFQSLTLLIDVPLFFFIAGWAFSYSNSFEKSLLNVFRTHLKYTVFLLIYTVVIFVFHRAEFSPASALNTFFFVFPKENLLLPVVGSSFWFLPVYYCVSIAVSGVIVLVSRLSANQNGAFRILRLLLALVFFLFAFLSLQHSANGSLQTVLFYCLFFLLGYLTKDWFIPKLRYLLAALGVFVIGLLAFIVLSGRNGFDLQSAKFPPNLQYFFASLIGVSIALYVKRFAKVASTNIFVWVGKNALYFYMAQGVASSLLFFIIPRLPTLPWPALFAVCAVINLVGTALLALLLKTISDPLERLFNRIIAGKNKTA</sequence>
<feature type="transmembrane region" description="Helical" evidence="1">
    <location>
        <begin position="155"/>
        <end position="185"/>
    </location>
</feature>
<reference evidence="3" key="1">
    <citation type="submission" date="2019-08" db="EMBL/GenBank/DDBJ databases">
        <authorList>
            <person name="Kucharzyk K."/>
            <person name="Murdoch R.W."/>
            <person name="Higgins S."/>
            <person name="Loffler F."/>
        </authorList>
    </citation>
    <scope>NUCLEOTIDE SEQUENCE</scope>
</reference>
<organism evidence="3">
    <name type="scientific">bioreactor metagenome</name>
    <dbReference type="NCBI Taxonomy" id="1076179"/>
    <lineage>
        <taxon>unclassified sequences</taxon>
        <taxon>metagenomes</taxon>
        <taxon>ecological metagenomes</taxon>
    </lineage>
</organism>
<comment type="caution">
    <text evidence="3">The sequence shown here is derived from an EMBL/GenBank/DDBJ whole genome shotgun (WGS) entry which is preliminary data.</text>
</comment>
<feature type="transmembrane region" description="Helical" evidence="1">
    <location>
        <begin position="319"/>
        <end position="336"/>
    </location>
</feature>
<feature type="transmembrane region" description="Helical" evidence="1">
    <location>
        <begin position="342"/>
        <end position="366"/>
    </location>
</feature>
<feature type="domain" description="Acyltransferase 3" evidence="2">
    <location>
        <begin position="46"/>
        <end position="362"/>
    </location>
</feature>